<feature type="compositionally biased region" description="Polar residues" evidence="1">
    <location>
        <begin position="171"/>
        <end position="180"/>
    </location>
</feature>
<evidence type="ECO:0000256" key="1">
    <source>
        <dbReference type="SAM" id="MobiDB-lite"/>
    </source>
</evidence>
<feature type="region of interest" description="Disordered" evidence="1">
    <location>
        <begin position="93"/>
        <end position="112"/>
    </location>
</feature>
<feature type="region of interest" description="Disordered" evidence="1">
    <location>
        <begin position="45"/>
        <end position="70"/>
    </location>
</feature>
<feature type="region of interest" description="Disordered" evidence="1">
    <location>
        <begin position="161"/>
        <end position="180"/>
    </location>
</feature>
<dbReference type="Proteomes" id="UP000299102">
    <property type="component" value="Unassembled WGS sequence"/>
</dbReference>
<keyword evidence="3" id="KW-1185">Reference proteome</keyword>
<evidence type="ECO:0000313" key="2">
    <source>
        <dbReference type="EMBL" id="GBP49501.1"/>
    </source>
</evidence>
<evidence type="ECO:0000313" key="3">
    <source>
        <dbReference type="Proteomes" id="UP000299102"/>
    </source>
</evidence>
<accession>A0A4C1WEE6</accession>
<proteinExistence type="predicted"/>
<name>A0A4C1WEE6_EUMVA</name>
<organism evidence="2 3">
    <name type="scientific">Eumeta variegata</name>
    <name type="common">Bagworm moth</name>
    <name type="synonym">Eumeta japonica</name>
    <dbReference type="NCBI Taxonomy" id="151549"/>
    <lineage>
        <taxon>Eukaryota</taxon>
        <taxon>Metazoa</taxon>
        <taxon>Ecdysozoa</taxon>
        <taxon>Arthropoda</taxon>
        <taxon>Hexapoda</taxon>
        <taxon>Insecta</taxon>
        <taxon>Pterygota</taxon>
        <taxon>Neoptera</taxon>
        <taxon>Endopterygota</taxon>
        <taxon>Lepidoptera</taxon>
        <taxon>Glossata</taxon>
        <taxon>Ditrysia</taxon>
        <taxon>Tineoidea</taxon>
        <taxon>Psychidae</taxon>
        <taxon>Oiketicinae</taxon>
        <taxon>Eumeta</taxon>
    </lineage>
</organism>
<dbReference type="EMBL" id="BGZK01000546">
    <property type="protein sequence ID" value="GBP49501.1"/>
    <property type="molecule type" value="Genomic_DNA"/>
</dbReference>
<comment type="caution">
    <text evidence="2">The sequence shown here is derived from an EMBL/GenBank/DDBJ whole genome shotgun (WGS) entry which is preliminary data.</text>
</comment>
<gene>
    <name evidence="2" type="ORF">EVAR_45477_1</name>
</gene>
<dbReference type="AlphaFoldDB" id="A0A4C1WEE6"/>
<sequence>MGIPSTDPDSMTMVSPQEYNPFKKKSIHNWRSYGWNIGCRLRRADAPAGGARSRTPRRVGPRGADESVEHEISMRSTFRVCVLPVDGWGPAGTSAPNGRHRPATAGSGALDAALGGRTRGGLSLQPGLALARVAPAPVSATVPVQVLTVARGPVIRVQCCRPPPDTHDVDSITNAQPPYK</sequence>
<reference evidence="2 3" key="1">
    <citation type="journal article" date="2019" name="Commun. Biol.">
        <title>The bagworm genome reveals a unique fibroin gene that provides high tensile strength.</title>
        <authorList>
            <person name="Kono N."/>
            <person name="Nakamura H."/>
            <person name="Ohtoshi R."/>
            <person name="Tomita M."/>
            <person name="Numata K."/>
            <person name="Arakawa K."/>
        </authorList>
    </citation>
    <scope>NUCLEOTIDE SEQUENCE [LARGE SCALE GENOMIC DNA]</scope>
</reference>
<feature type="compositionally biased region" description="Low complexity" evidence="1">
    <location>
        <begin position="103"/>
        <end position="112"/>
    </location>
</feature>
<protein>
    <submittedName>
        <fullName evidence="2">Uncharacterized protein</fullName>
    </submittedName>
</protein>